<dbReference type="Proteomes" id="UP000261257">
    <property type="component" value="Unassembled WGS sequence"/>
</dbReference>
<evidence type="ECO:0000313" key="7">
    <source>
        <dbReference type="Proteomes" id="UP000261023"/>
    </source>
</evidence>
<proteinExistence type="predicted"/>
<dbReference type="EMBL" id="CYZE01000002">
    <property type="protein sequence ID" value="CUN72932.1"/>
    <property type="molecule type" value="Genomic_DNA"/>
</dbReference>
<reference evidence="2 6" key="1">
    <citation type="submission" date="2015-09" db="EMBL/GenBank/DDBJ databases">
        <authorList>
            <consortium name="Pathogen Informatics"/>
        </authorList>
    </citation>
    <scope>NUCLEOTIDE SEQUENCE [LARGE SCALE GENOMIC DNA]</scope>
    <source>
        <strain evidence="2 6">2789STDY5608850</strain>
    </source>
</reference>
<dbReference type="Proteomes" id="UP000263014">
    <property type="component" value="Unassembled WGS sequence"/>
</dbReference>
<feature type="transmembrane region" description="Helical" evidence="1">
    <location>
        <begin position="12"/>
        <end position="30"/>
    </location>
</feature>
<accession>A0A173Z943</accession>
<feature type="transmembrane region" description="Helical" evidence="1">
    <location>
        <begin position="118"/>
        <end position="141"/>
    </location>
</feature>
<keyword evidence="1" id="KW-0812">Transmembrane</keyword>
<name>A0A173Z943_9FIRM</name>
<evidence type="ECO:0000313" key="4">
    <source>
        <dbReference type="EMBL" id="RGI94124.1"/>
    </source>
</evidence>
<keyword evidence="1" id="KW-1133">Transmembrane helix</keyword>
<keyword evidence="1" id="KW-0472">Membrane</keyword>
<dbReference type="RefSeq" id="WP_002604997.1">
    <property type="nucleotide sequence ID" value="NZ_CABIXC010000002.1"/>
</dbReference>
<dbReference type="Proteomes" id="UP000095651">
    <property type="component" value="Unassembled WGS sequence"/>
</dbReference>
<feature type="transmembrane region" description="Helical" evidence="1">
    <location>
        <begin position="75"/>
        <end position="98"/>
    </location>
</feature>
<gene>
    <name evidence="3" type="ORF">DWX31_25255</name>
    <name evidence="5" type="ORF">DXC39_06405</name>
    <name evidence="4" type="ORF">DXD79_33675</name>
    <name evidence="2" type="ORF">ERS852407_00934</name>
</gene>
<evidence type="ECO:0000313" key="9">
    <source>
        <dbReference type="Proteomes" id="UP000263014"/>
    </source>
</evidence>
<evidence type="ECO:0000313" key="8">
    <source>
        <dbReference type="Proteomes" id="UP000261257"/>
    </source>
</evidence>
<reference evidence="7 8" key="2">
    <citation type="submission" date="2018-08" db="EMBL/GenBank/DDBJ databases">
        <title>A genome reference for cultivated species of the human gut microbiota.</title>
        <authorList>
            <person name="Zou Y."/>
            <person name="Xue W."/>
            <person name="Luo G."/>
        </authorList>
    </citation>
    <scope>NUCLEOTIDE SEQUENCE [LARGE SCALE GENOMIC DNA]</scope>
    <source>
        <strain evidence="3 7">AF19-13AC</strain>
        <strain evidence="5 8">TF05-11AC</strain>
        <strain evidence="4 9">TM09-12</strain>
    </source>
</reference>
<dbReference type="EMBL" id="QTJW01000021">
    <property type="protein sequence ID" value="RGD67842.1"/>
    <property type="molecule type" value="Genomic_DNA"/>
</dbReference>
<sequence length="144" mass="15604">MNFLKKQSAGFYLAAITTVFAIAGLVFYYINCNTDYFGNLGVSLSQVVCLAAACVLELVYIIGYERAGSKIYLDLLPVIAGVLLTAALVLFISSRVAGIASIMTFENNAQTMADMKSAVIGMVFCLLAIVFNIIASFFRVVKER</sequence>
<evidence type="ECO:0000256" key="1">
    <source>
        <dbReference type="SAM" id="Phobius"/>
    </source>
</evidence>
<dbReference type="AlphaFoldDB" id="A0A173Z943"/>
<evidence type="ECO:0000313" key="2">
    <source>
        <dbReference type="EMBL" id="CUN72932.1"/>
    </source>
</evidence>
<feature type="transmembrane region" description="Helical" evidence="1">
    <location>
        <begin position="42"/>
        <end position="63"/>
    </location>
</feature>
<dbReference type="EMBL" id="QSSQ01000003">
    <property type="protein sequence ID" value="RGM07343.1"/>
    <property type="molecule type" value="Genomic_DNA"/>
</dbReference>
<evidence type="ECO:0000313" key="6">
    <source>
        <dbReference type="Proteomes" id="UP000095651"/>
    </source>
</evidence>
<protein>
    <submittedName>
        <fullName evidence="2">Uncharacterized protein</fullName>
    </submittedName>
</protein>
<evidence type="ECO:0000313" key="3">
    <source>
        <dbReference type="EMBL" id="RGD67842.1"/>
    </source>
</evidence>
<dbReference type="OrthoDB" id="2063028at2"/>
<organism evidence="2 6">
    <name type="scientific">Hungatella hathewayi</name>
    <dbReference type="NCBI Taxonomy" id="154046"/>
    <lineage>
        <taxon>Bacteria</taxon>
        <taxon>Bacillati</taxon>
        <taxon>Bacillota</taxon>
        <taxon>Clostridia</taxon>
        <taxon>Lachnospirales</taxon>
        <taxon>Lachnospiraceae</taxon>
        <taxon>Hungatella</taxon>
    </lineage>
</organism>
<evidence type="ECO:0000313" key="5">
    <source>
        <dbReference type="EMBL" id="RGM07343.1"/>
    </source>
</evidence>
<dbReference type="EMBL" id="QSON01000043">
    <property type="protein sequence ID" value="RGI94124.1"/>
    <property type="molecule type" value="Genomic_DNA"/>
</dbReference>
<dbReference type="Proteomes" id="UP000261023">
    <property type="component" value="Unassembled WGS sequence"/>
</dbReference>